<evidence type="ECO:0000256" key="6">
    <source>
        <dbReference type="ARBA" id="ARBA00047942"/>
    </source>
</evidence>
<dbReference type="Proteomes" id="UP000231179">
    <property type="component" value="Chromosome"/>
</dbReference>
<evidence type="ECO:0000256" key="1">
    <source>
        <dbReference type="ARBA" id="ARBA00006594"/>
    </source>
</evidence>
<dbReference type="GO" id="GO:0032259">
    <property type="term" value="P:methylation"/>
    <property type="evidence" value="ECO:0007669"/>
    <property type="project" value="UniProtKB-KW"/>
</dbReference>
<name>A0A2K8KPQ8_9MOLU</name>
<dbReference type="PANTHER" id="PTHR33841:SF5">
    <property type="entry name" value="DNA METHYLASE (MODIFICATION METHYLASE) (METHYLTRANSFERASE)-RELATED"/>
    <property type="match status" value="1"/>
</dbReference>
<dbReference type="AlphaFoldDB" id="A0A2K8KPQ8"/>
<dbReference type="InterPro" id="IPR050953">
    <property type="entry name" value="N4_N6_ade-DNA_methylase"/>
</dbReference>
<dbReference type="InterPro" id="IPR011639">
    <property type="entry name" value="MethylTrfase_TaqI-like_dom"/>
</dbReference>
<organism evidence="9 10">
    <name type="scientific">Spiroplasma clarkii</name>
    <dbReference type="NCBI Taxonomy" id="2139"/>
    <lineage>
        <taxon>Bacteria</taxon>
        <taxon>Bacillati</taxon>
        <taxon>Mycoplasmatota</taxon>
        <taxon>Mollicutes</taxon>
        <taxon>Entomoplasmatales</taxon>
        <taxon>Spiroplasmataceae</taxon>
        <taxon>Spiroplasma</taxon>
    </lineage>
</organism>
<dbReference type="PRINTS" id="PR00507">
    <property type="entry name" value="N12N6MTFRASE"/>
</dbReference>
<dbReference type="REBASE" id="225847">
    <property type="entry name" value="M.SclCN5CORF8900P"/>
</dbReference>
<protein>
    <recommendedName>
        <fullName evidence="2">site-specific DNA-methyltransferase (adenine-specific)</fullName>
        <ecNumber evidence="2">2.1.1.72</ecNumber>
    </recommendedName>
</protein>
<dbReference type="PANTHER" id="PTHR33841">
    <property type="entry name" value="DNA METHYLTRANSFERASE YEEA-RELATED"/>
    <property type="match status" value="1"/>
</dbReference>
<accession>A0A2K8KPQ8</accession>
<evidence type="ECO:0000256" key="7">
    <source>
        <dbReference type="SAM" id="Coils"/>
    </source>
</evidence>
<dbReference type="EC" id="2.1.1.72" evidence="2"/>
<sequence>MGKMAKKTGEVYTPITIVKNILDLTGYKGKSIINKHIIDNSCGEGAFLIEIVRRYVRVAVNAGYTDGEIKDDLQEYIHGIELNKKSYNQTIKNLNNLIEELELNIKVKWDVLNKDALKVSKFDGLMDFVVGNPPYIRVHSLDIDYKQYDFAKNGMTDLYLIFFEIGIKMLKQPGKLAYITPNSYFTSDAGKNLRKFLVDKNMIEKVLNLGHDNPFENITTYPAIIVLSNNKKRADVSVYNKNYKADYIIKGKDYLIDGCYFFASSSELKFLNEIFECKKKNCDIFVRNGLATNADWFFYDKNFSGEYIIDAIKSSKAQETKLFFPYNKNGELVKIADIKNNNPTVYKKLLENKELLLDRSLEKETHWYGFARTQAIKDVFKDKISINTIIRNVETIKIKHAPSGTAVYSGLYVYSESVNLEEVKRKLKDEIFLDYIRLLGKDKRGQYYYVSSTDLQTYLNFAFRDRTANKNNQQGEVQDEQLWPKSVISN</sequence>
<dbReference type="Pfam" id="PF07669">
    <property type="entry name" value="Eco57I"/>
    <property type="match status" value="1"/>
</dbReference>
<keyword evidence="3" id="KW-0489">Methyltransferase</keyword>
<keyword evidence="5" id="KW-0949">S-adenosyl-L-methionine</keyword>
<dbReference type="InterPro" id="IPR002052">
    <property type="entry name" value="DNA_methylase_N6_adenine_CS"/>
</dbReference>
<comment type="similarity">
    <text evidence="1">Belongs to the N(4)/N(6)-methyltransferase family.</text>
</comment>
<keyword evidence="10" id="KW-1185">Reference proteome</keyword>
<evidence type="ECO:0000256" key="4">
    <source>
        <dbReference type="ARBA" id="ARBA00022679"/>
    </source>
</evidence>
<dbReference type="GO" id="GO:0006304">
    <property type="term" value="P:DNA modification"/>
    <property type="evidence" value="ECO:0007669"/>
    <property type="project" value="InterPro"/>
</dbReference>
<evidence type="ECO:0000259" key="8">
    <source>
        <dbReference type="Pfam" id="PF07669"/>
    </source>
</evidence>
<keyword evidence="4" id="KW-0808">Transferase</keyword>
<dbReference type="SUPFAM" id="SSF53335">
    <property type="entry name" value="S-adenosyl-L-methionine-dependent methyltransferases"/>
    <property type="match status" value="1"/>
</dbReference>
<dbReference type="RefSeq" id="WP_100254737.1">
    <property type="nucleotide sequence ID" value="NZ_CP024870.1"/>
</dbReference>
<proteinExistence type="inferred from homology"/>
<evidence type="ECO:0000313" key="10">
    <source>
        <dbReference type="Proteomes" id="UP000231179"/>
    </source>
</evidence>
<dbReference type="PROSITE" id="PS00092">
    <property type="entry name" value="N6_MTASE"/>
    <property type="match status" value="1"/>
</dbReference>
<evidence type="ECO:0000256" key="5">
    <source>
        <dbReference type="ARBA" id="ARBA00022691"/>
    </source>
</evidence>
<dbReference type="GO" id="GO:0003676">
    <property type="term" value="F:nucleic acid binding"/>
    <property type="evidence" value="ECO:0007669"/>
    <property type="project" value="InterPro"/>
</dbReference>
<gene>
    <name evidence="9" type="ORF">SCLAR_v1c08900</name>
</gene>
<reference evidence="9 10" key="1">
    <citation type="submission" date="2017-11" db="EMBL/GenBank/DDBJ databases">
        <title>Complete genome sequence of Spiroplasma clarkii CN-5 (DSM 19994).</title>
        <authorList>
            <person name="Tsai Y.-M."/>
            <person name="Chang A."/>
            <person name="Lo W.-S."/>
            <person name="Kuo C.-H."/>
        </authorList>
    </citation>
    <scope>NUCLEOTIDE SEQUENCE [LARGE SCALE GENOMIC DNA]</scope>
    <source>
        <strain evidence="9 10">CN-5</strain>
    </source>
</reference>
<evidence type="ECO:0000256" key="2">
    <source>
        <dbReference type="ARBA" id="ARBA00011900"/>
    </source>
</evidence>
<feature type="coiled-coil region" evidence="7">
    <location>
        <begin position="77"/>
        <end position="104"/>
    </location>
</feature>
<evidence type="ECO:0000256" key="3">
    <source>
        <dbReference type="ARBA" id="ARBA00022603"/>
    </source>
</evidence>
<dbReference type="InterPro" id="IPR029063">
    <property type="entry name" value="SAM-dependent_MTases_sf"/>
</dbReference>
<keyword evidence="7" id="KW-0175">Coiled coil</keyword>
<feature type="domain" description="Type II methyltransferase M.TaqI-like" evidence="8">
    <location>
        <begin position="82"/>
        <end position="215"/>
    </location>
</feature>
<dbReference type="EMBL" id="CP024870">
    <property type="protein sequence ID" value="ATX71196.1"/>
    <property type="molecule type" value="Genomic_DNA"/>
</dbReference>
<dbReference type="GO" id="GO:0009007">
    <property type="term" value="F:site-specific DNA-methyltransferase (adenine-specific) activity"/>
    <property type="evidence" value="ECO:0007669"/>
    <property type="project" value="UniProtKB-EC"/>
</dbReference>
<evidence type="ECO:0000313" key="9">
    <source>
        <dbReference type="EMBL" id="ATX71196.1"/>
    </source>
</evidence>
<comment type="catalytic activity">
    <reaction evidence="6">
        <text>a 2'-deoxyadenosine in DNA + S-adenosyl-L-methionine = an N(6)-methyl-2'-deoxyadenosine in DNA + S-adenosyl-L-homocysteine + H(+)</text>
        <dbReference type="Rhea" id="RHEA:15197"/>
        <dbReference type="Rhea" id="RHEA-COMP:12418"/>
        <dbReference type="Rhea" id="RHEA-COMP:12419"/>
        <dbReference type="ChEBI" id="CHEBI:15378"/>
        <dbReference type="ChEBI" id="CHEBI:57856"/>
        <dbReference type="ChEBI" id="CHEBI:59789"/>
        <dbReference type="ChEBI" id="CHEBI:90615"/>
        <dbReference type="ChEBI" id="CHEBI:90616"/>
        <dbReference type="EC" id="2.1.1.72"/>
    </reaction>
</comment>
<dbReference type="Gene3D" id="3.40.50.150">
    <property type="entry name" value="Vaccinia Virus protein VP39"/>
    <property type="match status" value="1"/>
</dbReference>